<evidence type="ECO:0000256" key="2">
    <source>
        <dbReference type="SAM" id="Phobius"/>
    </source>
</evidence>
<protein>
    <recommendedName>
        <fullName evidence="6">Osiris 2</fullName>
    </recommendedName>
</protein>
<keyword evidence="2" id="KW-1133">Transmembrane helix</keyword>
<keyword evidence="2" id="KW-0812">Transmembrane</keyword>
<dbReference type="Pfam" id="PF07898">
    <property type="entry name" value="DUF1676"/>
    <property type="match status" value="1"/>
</dbReference>
<dbReference type="Proteomes" id="UP001378592">
    <property type="component" value="Unassembled WGS sequence"/>
</dbReference>
<feature type="region of interest" description="Disordered" evidence="1">
    <location>
        <begin position="30"/>
        <end position="67"/>
    </location>
</feature>
<feature type="transmembrane region" description="Helical" evidence="2">
    <location>
        <begin position="228"/>
        <end position="247"/>
    </location>
</feature>
<reference evidence="4 5" key="1">
    <citation type="submission" date="2024-03" db="EMBL/GenBank/DDBJ databases">
        <title>The genome assembly and annotation of the cricket Gryllus longicercus Weissman &amp; Gray.</title>
        <authorList>
            <person name="Szrajer S."/>
            <person name="Gray D."/>
            <person name="Ylla G."/>
        </authorList>
    </citation>
    <scope>NUCLEOTIDE SEQUENCE [LARGE SCALE GENOMIC DNA]</scope>
    <source>
        <strain evidence="4">DAG 2021-001</strain>
        <tissue evidence="4">Whole body minus gut</tissue>
    </source>
</reference>
<evidence type="ECO:0000313" key="5">
    <source>
        <dbReference type="Proteomes" id="UP001378592"/>
    </source>
</evidence>
<name>A0AAN9VXJ8_9ORTH</name>
<evidence type="ECO:0008006" key="6">
    <source>
        <dbReference type="Google" id="ProtNLM"/>
    </source>
</evidence>
<feature type="compositionally biased region" description="Gly residues" evidence="1">
    <location>
        <begin position="54"/>
        <end position="67"/>
    </location>
</feature>
<dbReference type="PANTHER" id="PTHR21879">
    <property type="entry name" value="FI03362P-RELATED-RELATED"/>
    <property type="match status" value="1"/>
</dbReference>
<evidence type="ECO:0000256" key="1">
    <source>
        <dbReference type="SAM" id="MobiDB-lite"/>
    </source>
</evidence>
<dbReference type="PANTHER" id="PTHR21879:SF10">
    <property type="entry name" value="LP14110P"/>
    <property type="match status" value="1"/>
</dbReference>
<comment type="caution">
    <text evidence="4">The sequence shown here is derived from an EMBL/GenBank/DDBJ whole genome shotgun (WGS) entry which is preliminary data.</text>
</comment>
<feature type="chain" id="PRO_5042994995" description="Osiris 2" evidence="3">
    <location>
        <begin position="33"/>
        <end position="374"/>
    </location>
</feature>
<gene>
    <name evidence="4" type="ORF">R5R35_009100</name>
</gene>
<dbReference type="AlphaFoldDB" id="A0AAN9VXJ8"/>
<keyword evidence="3" id="KW-0732">Signal</keyword>
<dbReference type="InterPro" id="IPR012464">
    <property type="entry name" value="DUF1676"/>
</dbReference>
<keyword evidence="5" id="KW-1185">Reference proteome</keyword>
<feature type="transmembrane region" description="Helical" evidence="2">
    <location>
        <begin position="259"/>
        <end position="276"/>
    </location>
</feature>
<proteinExistence type="predicted"/>
<sequence>MQRAPLRRQGAALALLSALALALALAPAPAAADGPPANGSRVTFGDERAPGEGRSLGEGLPLGEGRSLGGLREGKNLLDWIGLGTGPETDPYLAEANAACLTGDLAECFKSRALASLDDFFDRDAYPMTENARVVRLPRAQLRSLHAEPFEFSVAPRADEPEWDKLVKFLLRRAERFLKSTALELQFPAEVTQSGRYSPRFIDEINSELDILEDKTASPFSRKKLKRLFVPLLVILKLFKLKLLLFLPLILGLASFKKVLGLLALVVPGLIGFFKLCKPDLQHNYGSFGHSSYYHKPPSPQYSVYPSYGSLHGSGGGGGYYGSHYARDAAPAASAATGLQSSGGGGGVAFRDDAAGGDAYDAHRLAYSGYHDAQ</sequence>
<evidence type="ECO:0000313" key="4">
    <source>
        <dbReference type="EMBL" id="KAK7870596.1"/>
    </source>
</evidence>
<dbReference type="GO" id="GO:0016020">
    <property type="term" value="C:membrane"/>
    <property type="evidence" value="ECO:0007669"/>
    <property type="project" value="TreeGrafter"/>
</dbReference>
<evidence type="ECO:0000256" key="3">
    <source>
        <dbReference type="SAM" id="SignalP"/>
    </source>
</evidence>
<feature type="signal peptide" evidence="3">
    <location>
        <begin position="1"/>
        <end position="32"/>
    </location>
</feature>
<keyword evidence="2" id="KW-0472">Membrane</keyword>
<dbReference type="EMBL" id="JAZDUA010000055">
    <property type="protein sequence ID" value="KAK7870596.1"/>
    <property type="molecule type" value="Genomic_DNA"/>
</dbReference>
<organism evidence="4 5">
    <name type="scientific">Gryllus longicercus</name>
    <dbReference type="NCBI Taxonomy" id="2509291"/>
    <lineage>
        <taxon>Eukaryota</taxon>
        <taxon>Metazoa</taxon>
        <taxon>Ecdysozoa</taxon>
        <taxon>Arthropoda</taxon>
        <taxon>Hexapoda</taxon>
        <taxon>Insecta</taxon>
        <taxon>Pterygota</taxon>
        <taxon>Neoptera</taxon>
        <taxon>Polyneoptera</taxon>
        <taxon>Orthoptera</taxon>
        <taxon>Ensifera</taxon>
        <taxon>Gryllidea</taxon>
        <taxon>Grylloidea</taxon>
        <taxon>Gryllidae</taxon>
        <taxon>Gryllinae</taxon>
        <taxon>Gryllus</taxon>
    </lineage>
</organism>
<accession>A0AAN9VXJ8</accession>